<organism evidence="2 3">
    <name type="scientific">Lithocarpus litseifolius</name>
    <dbReference type="NCBI Taxonomy" id="425828"/>
    <lineage>
        <taxon>Eukaryota</taxon>
        <taxon>Viridiplantae</taxon>
        <taxon>Streptophyta</taxon>
        <taxon>Embryophyta</taxon>
        <taxon>Tracheophyta</taxon>
        <taxon>Spermatophyta</taxon>
        <taxon>Magnoliopsida</taxon>
        <taxon>eudicotyledons</taxon>
        <taxon>Gunneridae</taxon>
        <taxon>Pentapetalae</taxon>
        <taxon>rosids</taxon>
        <taxon>fabids</taxon>
        <taxon>Fagales</taxon>
        <taxon>Fagaceae</taxon>
        <taxon>Lithocarpus</taxon>
    </lineage>
</organism>
<proteinExistence type="predicted"/>
<dbReference type="Proteomes" id="UP001459277">
    <property type="component" value="Unassembled WGS sequence"/>
</dbReference>
<feature type="compositionally biased region" description="Basic and acidic residues" evidence="1">
    <location>
        <begin position="416"/>
        <end position="431"/>
    </location>
</feature>
<feature type="compositionally biased region" description="Acidic residues" evidence="1">
    <location>
        <begin position="231"/>
        <end position="246"/>
    </location>
</feature>
<dbReference type="EMBL" id="JAZDWU010000006">
    <property type="protein sequence ID" value="KAK9998244.1"/>
    <property type="molecule type" value="Genomic_DNA"/>
</dbReference>
<dbReference type="AlphaFoldDB" id="A0AAW2CJ54"/>
<protein>
    <submittedName>
        <fullName evidence="2">Uncharacterized protein</fullName>
    </submittedName>
</protein>
<evidence type="ECO:0000256" key="1">
    <source>
        <dbReference type="SAM" id="MobiDB-lite"/>
    </source>
</evidence>
<gene>
    <name evidence="2" type="ORF">SO802_017847</name>
</gene>
<sequence length="490" mass="56676">MKCSPVWFFVRSVEIRRDLVEIWPDLFEISLDLFEIHRDLVEISPDLFEIGPDLVEICQELFKFGLISLRSAKISSKSDPEKEPLTLDGFKIERPVFERREQEVEKILMDFAPYGNNNVVAMMRRMNYLPRMNLRRTVKKPTIQVSIIPTATPPLRLGYKPTDDDLLEMEMRKMARVKAKAKGLPCPPEPLKPYTSTLNRKFVEAREKEEEYQEACQHALKSPYELRSNDKDEEGGAAPSNDEDGSDDKSDSSSVSNSSNSGHDDDDNSTDSESNNSKDYDSSYNGNDWGEPPSDREDEDAYLFYEEYDDDVDYYDEDIEDDVEVNRWSDTDSDQYRLINVLENAKEENQQANQMFGPRYDKHGREIPELGSYYDSEPSSPTPHTEEEDDIDVRLAVLDQKLMVHSLRIMTLKDDRGNNERMEGGESEHLPQHTYLGSRGKHNLFDEWMDSTECLDAFVTDKPTYMEVDEEATDYMDEDPIVLMLREEGT</sequence>
<feature type="region of interest" description="Disordered" evidence="1">
    <location>
        <begin position="213"/>
        <end position="303"/>
    </location>
</feature>
<name>A0AAW2CJ54_9ROSI</name>
<accession>A0AAW2CJ54</accession>
<keyword evidence="3" id="KW-1185">Reference proteome</keyword>
<feature type="region of interest" description="Disordered" evidence="1">
    <location>
        <begin position="371"/>
        <end position="390"/>
    </location>
</feature>
<feature type="compositionally biased region" description="Low complexity" evidence="1">
    <location>
        <begin position="252"/>
        <end position="261"/>
    </location>
</feature>
<evidence type="ECO:0000313" key="2">
    <source>
        <dbReference type="EMBL" id="KAK9998244.1"/>
    </source>
</evidence>
<evidence type="ECO:0000313" key="3">
    <source>
        <dbReference type="Proteomes" id="UP001459277"/>
    </source>
</evidence>
<feature type="region of interest" description="Disordered" evidence="1">
    <location>
        <begin position="416"/>
        <end position="435"/>
    </location>
</feature>
<comment type="caution">
    <text evidence="2">The sequence shown here is derived from an EMBL/GenBank/DDBJ whole genome shotgun (WGS) entry which is preliminary data.</text>
</comment>
<reference evidence="2 3" key="1">
    <citation type="submission" date="2024-01" db="EMBL/GenBank/DDBJ databases">
        <title>A telomere-to-telomere, gap-free genome of sweet tea (Lithocarpus litseifolius).</title>
        <authorList>
            <person name="Zhou J."/>
        </authorList>
    </citation>
    <scope>NUCLEOTIDE SEQUENCE [LARGE SCALE GENOMIC DNA]</scope>
    <source>
        <strain evidence="2">Zhou-2022a</strain>
        <tissue evidence="2">Leaf</tissue>
    </source>
</reference>